<feature type="domain" description="HDOD" evidence="1">
    <location>
        <begin position="18"/>
        <end position="210"/>
    </location>
</feature>
<dbReference type="OrthoDB" id="9788446at2"/>
<gene>
    <name evidence="2" type="ordered locus">LFE_0598</name>
</gene>
<dbReference type="STRING" id="1162668.LFE_0598"/>
<evidence type="ECO:0000313" key="2">
    <source>
        <dbReference type="EMBL" id="BAM06314.1"/>
    </source>
</evidence>
<dbReference type="HOGENOM" id="CLU_048246_4_0_0"/>
<dbReference type="SUPFAM" id="SSF109604">
    <property type="entry name" value="HD-domain/PDEase-like"/>
    <property type="match status" value="1"/>
</dbReference>
<dbReference type="InterPro" id="IPR052340">
    <property type="entry name" value="RNase_Y/CdgJ"/>
</dbReference>
<dbReference type="KEGG" id="lfc:LFE_0598"/>
<sequence>MVEDTNKIFENFEKKEGFSALPEVVSDVLYSLELENTSLIDIAEIIKRDPGFATQVMKYANSGQYILSNPIRSVDAAVSLIGMTAIKGLCLVLPIFEKYKNILGIPEIWTHSRASAICCKSIAQAIRFEEVDVAETAGLLHDIGKVVLAVTMGDLFYSQIQTADSLERQSDWRMEKSLMGVNHCFIGGGIARKFRLPQTLIDTIMWHHEFEKSQNSQILACICFVGDQIAGMIGFGHPDYVFIEPRIGAALEFLGIHDELFETIMLDCLTRVNQMAPS</sequence>
<dbReference type="eggNOG" id="COG1639">
    <property type="taxonomic scope" value="Bacteria"/>
</dbReference>
<proteinExistence type="predicted"/>
<dbReference type="InterPro" id="IPR003607">
    <property type="entry name" value="HD/PDEase_dom"/>
</dbReference>
<dbReference type="InterPro" id="IPR013976">
    <property type="entry name" value="HDOD"/>
</dbReference>
<reference evidence="3" key="2">
    <citation type="submission" date="2012-03" db="EMBL/GenBank/DDBJ databases">
        <title>The complete genome sequence of the pioneer microbe on fresh volcanic deposit, Leptospirillum ferrooxidans strain C2-3.</title>
        <authorList>
            <person name="Fujimura R."/>
            <person name="Sato Y."/>
            <person name="Nishizawa T."/>
            <person name="Nanba K."/>
            <person name="Oshima K."/>
            <person name="Hattori M."/>
            <person name="Kamijo T."/>
            <person name="Ohta H."/>
        </authorList>
    </citation>
    <scope>NUCLEOTIDE SEQUENCE [LARGE SCALE GENOMIC DNA]</scope>
    <source>
        <strain evidence="3">C2-3</strain>
    </source>
</reference>
<dbReference type="Proteomes" id="UP000007382">
    <property type="component" value="Chromosome"/>
</dbReference>
<evidence type="ECO:0000313" key="3">
    <source>
        <dbReference type="Proteomes" id="UP000007382"/>
    </source>
</evidence>
<dbReference type="InterPro" id="IPR006675">
    <property type="entry name" value="HDIG_dom"/>
</dbReference>
<dbReference type="EMBL" id="AP012342">
    <property type="protein sequence ID" value="BAM06314.1"/>
    <property type="molecule type" value="Genomic_DNA"/>
</dbReference>
<reference evidence="2 3" key="1">
    <citation type="journal article" date="2012" name="J. Bacteriol.">
        <title>Complete Genome Sequence of Leptospirillum ferrooxidans Strain C2-3, Isolated from a Fresh Volcanic Ash Deposit on the Island of Miyake, Japan.</title>
        <authorList>
            <person name="Fujimura R."/>
            <person name="Sato Y."/>
            <person name="Nishizawa T."/>
            <person name="Oshima K."/>
            <person name="Kim S.-W."/>
            <person name="Hattori M."/>
            <person name="Kamijo T."/>
            <person name="Ohta H."/>
        </authorList>
    </citation>
    <scope>NUCLEOTIDE SEQUENCE [LARGE SCALE GENOMIC DNA]</scope>
    <source>
        <strain evidence="2 3">C2-3</strain>
    </source>
</reference>
<dbReference type="NCBIfam" id="TIGR00277">
    <property type="entry name" value="HDIG"/>
    <property type="match status" value="1"/>
</dbReference>
<protein>
    <submittedName>
        <fullName evidence="2">Putative signal transduction protein</fullName>
    </submittedName>
</protein>
<dbReference type="PANTHER" id="PTHR33525">
    <property type="match status" value="1"/>
</dbReference>
<organism evidence="2 3">
    <name type="scientific">Leptospirillum ferrooxidans (strain C2-3)</name>
    <dbReference type="NCBI Taxonomy" id="1162668"/>
    <lineage>
        <taxon>Bacteria</taxon>
        <taxon>Pseudomonadati</taxon>
        <taxon>Nitrospirota</taxon>
        <taxon>Nitrospiria</taxon>
        <taxon>Nitrospirales</taxon>
        <taxon>Nitrospiraceae</taxon>
        <taxon>Leptospirillum</taxon>
    </lineage>
</organism>
<keyword evidence="3" id="KW-1185">Reference proteome</keyword>
<dbReference type="RefSeq" id="WP_014448806.1">
    <property type="nucleotide sequence ID" value="NC_017094.1"/>
</dbReference>
<accession>I0IM15</accession>
<dbReference type="Pfam" id="PF08668">
    <property type="entry name" value="HDOD"/>
    <property type="match status" value="1"/>
</dbReference>
<dbReference type="AlphaFoldDB" id="I0IM15"/>
<evidence type="ECO:0000259" key="1">
    <source>
        <dbReference type="PROSITE" id="PS51833"/>
    </source>
</evidence>
<dbReference type="PANTHER" id="PTHR33525:SF3">
    <property type="entry name" value="RIBONUCLEASE Y"/>
    <property type="match status" value="1"/>
</dbReference>
<dbReference type="Gene3D" id="1.10.3210.10">
    <property type="entry name" value="Hypothetical protein af1432"/>
    <property type="match status" value="1"/>
</dbReference>
<name>I0IM15_LEPFC</name>
<dbReference type="PATRIC" id="fig|1162668.3.peg.701"/>
<dbReference type="PROSITE" id="PS51833">
    <property type="entry name" value="HDOD"/>
    <property type="match status" value="1"/>
</dbReference>
<dbReference type="CDD" id="cd00077">
    <property type="entry name" value="HDc"/>
    <property type="match status" value="1"/>
</dbReference>